<gene>
    <name evidence="2" type="ORF">HINF_LOCUS44311</name>
    <name evidence="1" type="ORF">HINF_LOCUS6418</name>
</gene>
<protein>
    <submittedName>
        <fullName evidence="2">Uncharacterized protein</fullName>
    </submittedName>
</protein>
<dbReference type="Proteomes" id="UP001642409">
    <property type="component" value="Unassembled WGS sequence"/>
</dbReference>
<dbReference type="EMBL" id="CAXDID020000187">
    <property type="protein sequence ID" value="CAL6051312.1"/>
    <property type="molecule type" value="Genomic_DNA"/>
</dbReference>
<dbReference type="EMBL" id="CAXDID020000013">
    <property type="protein sequence ID" value="CAL5980963.1"/>
    <property type="molecule type" value="Genomic_DNA"/>
</dbReference>
<evidence type="ECO:0000313" key="2">
    <source>
        <dbReference type="EMBL" id="CAL6051312.1"/>
    </source>
</evidence>
<comment type="caution">
    <text evidence="2">The sequence shown here is derived from an EMBL/GenBank/DDBJ whole genome shotgun (WGS) entry which is preliminary data.</text>
</comment>
<name>A0ABP1K1C1_9EUKA</name>
<keyword evidence="3" id="KW-1185">Reference proteome</keyword>
<proteinExistence type="predicted"/>
<sequence length="96" mass="10748">MPTISLSGAPDSSFTTLEFQGVFNKISEQQIGNIKFVGEKQVKFQCGSNYLTGNVTQPNEQLIVFRKNHSENGNELVCVGKVTKNIVFNQEPDFYE</sequence>
<evidence type="ECO:0000313" key="1">
    <source>
        <dbReference type="EMBL" id="CAL5980963.1"/>
    </source>
</evidence>
<accession>A0ABP1K1C1</accession>
<reference evidence="2 3" key="1">
    <citation type="submission" date="2024-07" db="EMBL/GenBank/DDBJ databases">
        <authorList>
            <person name="Akdeniz Z."/>
        </authorList>
    </citation>
    <scope>NUCLEOTIDE SEQUENCE [LARGE SCALE GENOMIC DNA]</scope>
</reference>
<evidence type="ECO:0000313" key="3">
    <source>
        <dbReference type="Proteomes" id="UP001642409"/>
    </source>
</evidence>
<organism evidence="2 3">
    <name type="scientific">Hexamita inflata</name>
    <dbReference type="NCBI Taxonomy" id="28002"/>
    <lineage>
        <taxon>Eukaryota</taxon>
        <taxon>Metamonada</taxon>
        <taxon>Diplomonadida</taxon>
        <taxon>Hexamitidae</taxon>
        <taxon>Hexamitinae</taxon>
        <taxon>Hexamita</taxon>
    </lineage>
</organism>